<name>A0AAW0D049_9AGAR</name>
<protein>
    <submittedName>
        <fullName evidence="1">Uncharacterized protein</fullName>
    </submittedName>
</protein>
<sequence length="354" mass="38938">MADLSEDLKNLLHQLVRPLILSSLNRGIVAPSVTSVQLDDSPVLSPDTGSENHLPFPHASSAAIVLSLALHETNNIQIPPHLPINRTTAQSSGRSGPTMEDYRIIAAYKTALFGDDRPLMNKLLGTECDRSRSKRHDPDFHQKMGCGPAPLGAYSYSYIGRFLEGVWEGYYMVSSLNSTTGSGSWKEGASDPPDFLCRRPMQCSLALYYHFDDQQSEVLDCIEEEVVNWSVRACDFSASGTRLELSGVVLPYEKLTGAEDCDHKRLSEANDCLIVGQTLEEHGEAWGAFTFAGRVHRDGRITLKREPRHSSEAGLGTWIFQGHLRFGAAFVGTWSSSSTRDQPGVCGLFSMGKK</sequence>
<proteinExistence type="predicted"/>
<gene>
    <name evidence="1" type="ORF">VNI00_007664</name>
</gene>
<reference evidence="1 2" key="1">
    <citation type="submission" date="2024-01" db="EMBL/GenBank/DDBJ databases">
        <title>A draft genome for a cacao thread blight-causing isolate of Paramarasmius palmivorus.</title>
        <authorList>
            <person name="Baruah I.K."/>
            <person name="Bukari Y."/>
            <person name="Amoako-Attah I."/>
            <person name="Meinhardt L.W."/>
            <person name="Bailey B.A."/>
            <person name="Cohen S.P."/>
        </authorList>
    </citation>
    <scope>NUCLEOTIDE SEQUENCE [LARGE SCALE GENOMIC DNA]</scope>
    <source>
        <strain evidence="1 2">GH-12</strain>
    </source>
</reference>
<evidence type="ECO:0000313" key="2">
    <source>
        <dbReference type="Proteomes" id="UP001383192"/>
    </source>
</evidence>
<dbReference type="EMBL" id="JAYKXP010000025">
    <property type="protein sequence ID" value="KAK7045411.1"/>
    <property type="molecule type" value="Genomic_DNA"/>
</dbReference>
<keyword evidence="2" id="KW-1185">Reference proteome</keyword>
<comment type="caution">
    <text evidence="1">The sequence shown here is derived from an EMBL/GenBank/DDBJ whole genome shotgun (WGS) entry which is preliminary data.</text>
</comment>
<dbReference type="Proteomes" id="UP001383192">
    <property type="component" value="Unassembled WGS sequence"/>
</dbReference>
<evidence type="ECO:0000313" key="1">
    <source>
        <dbReference type="EMBL" id="KAK7045411.1"/>
    </source>
</evidence>
<dbReference type="AlphaFoldDB" id="A0AAW0D049"/>
<accession>A0AAW0D049</accession>
<organism evidence="1 2">
    <name type="scientific">Paramarasmius palmivorus</name>
    <dbReference type="NCBI Taxonomy" id="297713"/>
    <lineage>
        <taxon>Eukaryota</taxon>
        <taxon>Fungi</taxon>
        <taxon>Dikarya</taxon>
        <taxon>Basidiomycota</taxon>
        <taxon>Agaricomycotina</taxon>
        <taxon>Agaricomycetes</taxon>
        <taxon>Agaricomycetidae</taxon>
        <taxon>Agaricales</taxon>
        <taxon>Marasmiineae</taxon>
        <taxon>Marasmiaceae</taxon>
        <taxon>Paramarasmius</taxon>
    </lineage>
</organism>